<feature type="non-terminal residue" evidence="2">
    <location>
        <position position="1"/>
    </location>
</feature>
<sequence>SLSKCPISPPSQQSPDESAYKKPHTSCNQTTNPSNTSTSVNDIPLLVCAVWLGHECHLVIQCKLPRIWDNMYDTISKHINKAFFTKDRHSICSKWQQEEGCSDRHDNRPFCSGCRATSHGTQHCP</sequence>
<proteinExistence type="predicted"/>
<name>A0A0D0D8E1_9AGAM</name>
<gene>
    <name evidence="2" type="ORF">PAXRUDRAFT_169272</name>
</gene>
<protein>
    <submittedName>
        <fullName evidence="2">Uncharacterized protein</fullName>
    </submittedName>
</protein>
<dbReference type="HOGENOM" id="CLU_131643_0_0_1"/>
<reference evidence="3" key="2">
    <citation type="submission" date="2015-01" db="EMBL/GenBank/DDBJ databases">
        <title>Evolutionary Origins and Diversification of the Mycorrhizal Mutualists.</title>
        <authorList>
            <consortium name="DOE Joint Genome Institute"/>
            <consortium name="Mycorrhizal Genomics Consortium"/>
            <person name="Kohler A."/>
            <person name="Kuo A."/>
            <person name="Nagy L.G."/>
            <person name="Floudas D."/>
            <person name="Copeland A."/>
            <person name="Barry K.W."/>
            <person name="Cichocki N."/>
            <person name="Veneault-Fourrey C."/>
            <person name="LaButti K."/>
            <person name="Lindquist E.A."/>
            <person name="Lipzen A."/>
            <person name="Lundell T."/>
            <person name="Morin E."/>
            <person name="Murat C."/>
            <person name="Riley R."/>
            <person name="Ohm R."/>
            <person name="Sun H."/>
            <person name="Tunlid A."/>
            <person name="Henrissat B."/>
            <person name="Grigoriev I.V."/>
            <person name="Hibbett D.S."/>
            <person name="Martin F."/>
        </authorList>
    </citation>
    <scope>NUCLEOTIDE SEQUENCE [LARGE SCALE GENOMIC DNA]</scope>
    <source>
        <strain evidence="3">Ve08.2h10</strain>
    </source>
</reference>
<dbReference type="InParanoid" id="A0A0D0D8E1"/>
<keyword evidence="3" id="KW-1185">Reference proteome</keyword>
<evidence type="ECO:0000313" key="2">
    <source>
        <dbReference type="EMBL" id="KIK76639.1"/>
    </source>
</evidence>
<evidence type="ECO:0000313" key="3">
    <source>
        <dbReference type="Proteomes" id="UP000054538"/>
    </source>
</evidence>
<dbReference type="EMBL" id="KN827375">
    <property type="protein sequence ID" value="KIK76639.1"/>
    <property type="molecule type" value="Genomic_DNA"/>
</dbReference>
<feature type="compositionally biased region" description="Low complexity" evidence="1">
    <location>
        <begin position="25"/>
        <end position="40"/>
    </location>
</feature>
<dbReference type="OrthoDB" id="2158839at2759"/>
<accession>A0A0D0D8E1</accession>
<evidence type="ECO:0000256" key="1">
    <source>
        <dbReference type="SAM" id="MobiDB-lite"/>
    </source>
</evidence>
<reference evidence="2 3" key="1">
    <citation type="submission" date="2014-04" db="EMBL/GenBank/DDBJ databases">
        <authorList>
            <consortium name="DOE Joint Genome Institute"/>
            <person name="Kuo A."/>
            <person name="Kohler A."/>
            <person name="Jargeat P."/>
            <person name="Nagy L.G."/>
            <person name="Floudas D."/>
            <person name="Copeland A."/>
            <person name="Barry K.W."/>
            <person name="Cichocki N."/>
            <person name="Veneault-Fourrey C."/>
            <person name="LaButti K."/>
            <person name="Lindquist E.A."/>
            <person name="Lipzen A."/>
            <person name="Lundell T."/>
            <person name="Morin E."/>
            <person name="Murat C."/>
            <person name="Sun H."/>
            <person name="Tunlid A."/>
            <person name="Henrissat B."/>
            <person name="Grigoriev I.V."/>
            <person name="Hibbett D.S."/>
            <person name="Martin F."/>
            <person name="Nordberg H.P."/>
            <person name="Cantor M.N."/>
            <person name="Hua S.X."/>
        </authorList>
    </citation>
    <scope>NUCLEOTIDE SEQUENCE [LARGE SCALE GENOMIC DNA]</scope>
    <source>
        <strain evidence="2 3">Ve08.2h10</strain>
    </source>
</reference>
<dbReference type="Proteomes" id="UP000054538">
    <property type="component" value="Unassembled WGS sequence"/>
</dbReference>
<feature type="region of interest" description="Disordered" evidence="1">
    <location>
        <begin position="1"/>
        <end position="40"/>
    </location>
</feature>
<organism evidence="2 3">
    <name type="scientific">Paxillus rubicundulus Ve08.2h10</name>
    <dbReference type="NCBI Taxonomy" id="930991"/>
    <lineage>
        <taxon>Eukaryota</taxon>
        <taxon>Fungi</taxon>
        <taxon>Dikarya</taxon>
        <taxon>Basidiomycota</taxon>
        <taxon>Agaricomycotina</taxon>
        <taxon>Agaricomycetes</taxon>
        <taxon>Agaricomycetidae</taxon>
        <taxon>Boletales</taxon>
        <taxon>Paxilineae</taxon>
        <taxon>Paxillaceae</taxon>
        <taxon>Paxillus</taxon>
    </lineage>
</organism>
<dbReference type="AlphaFoldDB" id="A0A0D0D8E1"/>